<dbReference type="Proteomes" id="UP000061135">
    <property type="component" value="Chromosome"/>
</dbReference>
<accession>A0A0E3ZNI5</accession>
<keyword evidence="4" id="KW-0472">Membrane</keyword>
<dbReference type="EMBL" id="CP007501">
    <property type="protein sequence ID" value="AKD26370.1"/>
    <property type="molecule type" value="Genomic_DNA"/>
</dbReference>
<dbReference type="OrthoDB" id="8906192at2"/>
<keyword evidence="2" id="KW-0812">Transmembrane</keyword>
<keyword evidence="3" id="KW-1133">Transmembrane helix</keyword>
<feature type="region of interest" description="Disordered" evidence="5">
    <location>
        <begin position="201"/>
        <end position="221"/>
    </location>
</feature>
<comment type="subcellular location">
    <subcellularLocation>
        <location evidence="1">Membrane</location>
        <topology evidence="1">Single-pass membrane protein</topology>
    </subcellularLocation>
</comment>
<dbReference type="SUPFAM" id="SSF74653">
    <property type="entry name" value="TolA/TonB C-terminal domain"/>
    <property type="match status" value="1"/>
</dbReference>
<evidence type="ECO:0000256" key="2">
    <source>
        <dbReference type="ARBA" id="ARBA00022692"/>
    </source>
</evidence>
<gene>
    <name evidence="6" type="ORF">CL55_00020370</name>
</gene>
<keyword evidence="7" id="KW-1185">Reference proteome</keyword>
<dbReference type="KEGG" id="pdq:CL55_00020370"/>
<dbReference type="Gene3D" id="3.30.1150.10">
    <property type="match status" value="1"/>
</dbReference>
<dbReference type="AlphaFoldDB" id="A0A0E3ZNI5"/>
<proteinExistence type="predicted"/>
<evidence type="ECO:0000256" key="1">
    <source>
        <dbReference type="ARBA" id="ARBA00004167"/>
    </source>
</evidence>
<dbReference type="PATRIC" id="fig|576611.7.peg.2066"/>
<evidence type="ECO:0000256" key="5">
    <source>
        <dbReference type="SAM" id="MobiDB-lite"/>
    </source>
</evidence>
<name>A0A0E3ZNI5_9BURK</name>
<feature type="compositionally biased region" description="Basic and acidic residues" evidence="5">
    <location>
        <begin position="210"/>
        <end position="221"/>
    </location>
</feature>
<evidence type="ECO:0000313" key="7">
    <source>
        <dbReference type="Proteomes" id="UP000061135"/>
    </source>
</evidence>
<feature type="compositionally biased region" description="Low complexity" evidence="5">
    <location>
        <begin position="57"/>
        <end position="67"/>
    </location>
</feature>
<reference evidence="6 7" key="1">
    <citation type="submission" date="2014-03" db="EMBL/GenBank/DDBJ databases">
        <title>Genome of Polynucleobacter strain MWH-MoK4.</title>
        <authorList>
            <person name="Hahn M.W."/>
        </authorList>
    </citation>
    <scope>NUCLEOTIDE SEQUENCE [LARGE SCALE GENOMIC DNA]</scope>
    <source>
        <strain evidence="6 7">MWH-MoK4</strain>
    </source>
</reference>
<dbReference type="HOGENOM" id="CLU_1057098_0_0_4"/>
<protein>
    <submittedName>
        <fullName evidence="6">TonB family C-terminal domain</fullName>
    </submittedName>
</protein>
<evidence type="ECO:0000313" key="6">
    <source>
        <dbReference type="EMBL" id="AKD26370.1"/>
    </source>
</evidence>
<dbReference type="RefSeq" id="WP_046331003.1">
    <property type="nucleotide sequence ID" value="NZ_CP007501.1"/>
</dbReference>
<dbReference type="InterPro" id="IPR006260">
    <property type="entry name" value="TonB/TolA_C"/>
</dbReference>
<organism evidence="6 7">
    <name type="scientific">Polynucleobacter duraquae</name>
    <dbReference type="NCBI Taxonomy" id="1835254"/>
    <lineage>
        <taxon>Bacteria</taxon>
        <taxon>Pseudomonadati</taxon>
        <taxon>Pseudomonadota</taxon>
        <taxon>Betaproteobacteria</taxon>
        <taxon>Burkholderiales</taxon>
        <taxon>Burkholderiaceae</taxon>
        <taxon>Polynucleobacter</taxon>
    </lineage>
</organism>
<dbReference type="NCBIfam" id="TIGR01352">
    <property type="entry name" value="tonB_Cterm"/>
    <property type="match status" value="1"/>
</dbReference>
<feature type="region of interest" description="Disordered" evidence="5">
    <location>
        <begin position="57"/>
        <end position="77"/>
    </location>
</feature>
<evidence type="ECO:0000256" key="3">
    <source>
        <dbReference type="ARBA" id="ARBA00022989"/>
    </source>
</evidence>
<evidence type="ECO:0000256" key="4">
    <source>
        <dbReference type="ARBA" id="ARBA00023136"/>
    </source>
</evidence>
<sequence length="263" mass="29132">MRKNLLGLLFALSLSVVLHLGLFLLWTSYEGFTYLKPKVKNPDIIEVQLEEPIAKNNSDLNTSLNSDKQPASLGAPSAPTAEEWAFASKYTLKNSKGYRHSFGQQVRSMMGTAVEGPDQGQVRFSIEIAPNGTVTKVETLWKTSDKAEQLARKAMKSMPALPPTPTGKSLIFERTISFTPFATNDAPVYRDDCLPDTPAFSNPFAWDGKSSQEIKKNKPAEKLSPEALAECLKQLPQDSIDGITAEAQRQLDIWSSEKLNQRK</sequence>
<dbReference type="GO" id="GO:0016020">
    <property type="term" value="C:membrane"/>
    <property type="evidence" value="ECO:0007669"/>
    <property type="project" value="UniProtKB-SubCell"/>
</dbReference>